<evidence type="ECO:0000256" key="2">
    <source>
        <dbReference type="SAM" id="Phobius"/>
    </source>
</evidence>
<keyword evidence="2" id="KW-0472">Membrane</keyword>
<reference evidence="3 4" key="1">
    <citation type="journal article" date="2019" name="Sci. Rep.">
        <title>Nanopore sequencing improves the draft genome of the human pathogenic amoeba Naegleria fowleri.</title>
        <authorList>
            <person name="Liechti N."/>
            <person name="Schurch N."/>
            <person name="Bruggmann R."/>
            <person name="Wittwer M."/>
        </authorList>
    </citation>
    <scope>NUCLEOTIDE SEQUENCE [LARGE SCALE GENOMIC DNA]</scope>
    <source>
        <strain evidence="3 4">ATCC 30894</strain>
    </source>
</reference>
<organism evidence="3 4">
    <name type="scientific">Naegleria fowleri</name>
    <name type="common">Brain eating amoeba</name>
    <dbReference type="NCBI Taxonomy" id="5763"/>
    <lineage>
        <taxon>Eukaryota</taxon>
        <taxon>Discoba</taxon>
        <taxon>Heterolobosea</taxon>
        <taxon>Tetramitia</taxon>
        <taxon>Eutetramitia</taxon>
        <taxon>Vahlkampfiidae</taxon>
        <taxon>Naegleria</taxon>
    </lineage>
</organism>
<protein>
    <submittedName>
        <fullName evidence="3">Uncharacterized protein</fullName>
    </submittedName>
</protein>
<feature type="compositionally biased region" description="Low complexity" evidence="1">
    <location>
        <begin position="90"/>
        <end position="105"/>
    </location>
</feature>
<comment type="caution">
    <text evidence="3">The sequence shown here is derived from an EMBL/GenBank/DDBJ whole genome shotgun (WGS) entry which is preliminary data.</text>
</comment>
<dbReference type="EMBL" id="VFQX01000013">
    <property type="protein sequence ID" value="KAF0981443.1"/>
    <property type="molecule type" value="Genomic_DNA"/>
</dbReference>
<dbReference type="VEuPathDB" id="AmoebaDB:NfTy_087520"/>
<dbReference type="RefSeq" id="XP_044566156.1">
    <property type="nucleotide sequence ID" value="XM_044702583.1"/>
</dbReference>
<feature type="transmembrane region" description="Helical" evidence="2">
    <location>
        <begin position="62"/>
        <end position="82"/>
    </location>
</feature>
<keyword evidence="2" id="KW-0812">Transmembrane</keyword>
<dbReference type="AlphaFoldDB" id="A0A6A5BTM6"/>
<name>A0A6A5BTM6_NAEFO</name>
<dbReference type="Proteomes" id="UP000444721">
    <property type="component" value="Unassembled WGS sequence"/>
</dbReference>
<evidence type="ECO:0000256" key="1">
    <source>
        <dbReference type="SAM" id="MobiDB-lite"/>
    </source>
</evidence>
<sequence>MSLDISKEDAVRLREIEVKKLVANEWKVLHEELPIIQKSKGRKDIKDIPTMNRIKEIVRQRIGYVATFIFLHTVGTICGWLEGPYRNVGSPPSSSAQSTTPPQQTHFNFNHEFQPQ</sequence>
<dbReference type="VEuPathDB" id="AmoebaDB:FDP41_012100"/>
<keyword evidence="2" id="KW-1133">Transmembrane helix</keyword>
<evidence type="ECO:0000313" key="4">
    <source>
        <dbReference type="Proteomes" id="UP000444721"/>
    </source>
</evidence>
<evidence type="ECO:0000313" key="3">
    <source>
        <dbReference type="EMBL" id="KAF0981443.1"/>
    </source>
</evidence>
<feature type="compositionally biased region" description="Polar residues" evidence="1">
    <location>
        <begin position="106"/>
        <end position="116"/>
    </location>
</feature>
<feature type="region of interest" description="Disordered" evidence="1">
    <location>
        <begin position="88"/>
        <end position="116"/>
    </location>
</feature>
<dbReference type="OrthoDB" id="2393881at2759"/>
<accession>A0A6A5BTM6</accession>
<dbReference type="GeneID" id="68119315"/>
<keyword evidence="4" id="KW-1185">Reference proteome</keyword>
<gene>
    <name evidence="3" type="ORF">FDP41_012100</name>
</gene>
<proteinExistence type="predicted"/>